<dbReference type="Pfam" id="PF09349">
    <property type="entry name" value="OHCU_decarbox"/>
    <property type="match status" value="1"/>
</dbReference>
<protein>
    <recommendedName>
        <fullName evidence="3">Oxo-4-hydroxy-4-carboxy-5-ureidoimidazoline decarboxylase domain-containing protein</fullName>
    </recommendedName>
</protein>
<dbReference type="OrthoDB" id="5398391at2759"/>
<dbReference type="SUPFAM" id="SSF158694">
    <property type="entry name" value="UraD-Like"/>
    <property type="match status" value="1"/>
</dbReference>
<reference evidence="4" key="1">
    <citation type="journal article" date="2020" name="Stud. Mycol.">
        <title>101 Dothideomycetes genomes: a test case for predicting lifestyles and emergence of pathogens.</title>
        <authorList>
            <person name="Haridas S."/>
            <person name="Albert R."/>
            <person name="Binder M."/>
            <person name="Bloem J."/>
            <person name="Labutti K."/>
            <person name="Salamov A."/>
            <person name="Andreopoulos B."/>
            <person name="Baker S."/>
            <person name="Barry K."/>
            <person name="Bills G."/>
            <person name="Bluhm B."/>
            <person name="Cannon C."/>
            <person name="Castanera R."/>
            <person name="Culley D."/>
            <person name="Daum C."/>
            <person name="Ezra D."/>
            <person name="Gonzalez J."/>
            <person name="Henrissat B."/>
            <person name="Kuo A."/>
            <person name="Liang C."/>
            <person name="Lipzen A."/>
            <person name="Lutzoni F."/>
            <person name="Magnuson J."/>
            <person name="Mondo S."/>
            <person name="Nolan M."/>
            <person name="Ohm R."/>
            <person name="Pangilinan J."/>
            <person name="Park H.-J."/>
            <person name="Ramirez L."/>
            <person name="Alfaro M."/>
            <person name="Sun H."/>
            <person name="Tritt A."/>
            <person name="Yoshinaga Y."/>
            <person name="Zwiers L.-H."/>
            <person name="Turgeon B."/>
            <person name="Goodwin S."/>
            <person name="Spatafora J."/>
            <person name="Crous P."/>
            <person name="Grigoriev I."/>
        </authorList>
    </citation>
    <scope>NUCLEOTIDE SEQUENCE</scope>
    <source>
        <strain evidence="4">CBS 116435</strain>
    </source>
</reference>
<organism evidence="4 5">
    <name type="scientific">Polychaeton citri CBS 116435</name>
    <dbReference type="NCBI Taxonomy" id="1314669"/>
    <lineage>
        <taxon>Eukaryota</taxon>
        <taxon>Fungi</taxon>
        <taxon>Dikarya</taxon>
        <taxon>Ascomycota</taxon>
        <taxon>Pezizomycotina</taxon>
        <taxon>Dothideomycetes</taxon>
        <taxon>Dothideomycetidae</taxon>
        <taxon>Capnodiales</taxon>
        <taxon>Capnodiaceae</taxon>
        <taxon>Polychaeton</taxon>
    </lineage>
</organism>
<feature type="region of interest" description="Disordered" evidence="2">
    <location>
        <begin position="79"/>
        <end position="120"/>
    </location>
</feature>
<feature type="domain" description="Oxo-4-hydroxy-4-carboxy-5-ureidoimidazoline decarboxylase" evidence="3">
    <location>
        <begin position="12"/>
        <end position="186"/>
    </location>
</feature>
<dbReference type="EMBL" id="MU003775">
    <property type="protein sequence ID" value="KAF2723709.1"/>
    <property type="molecule type" value="Genomic_DNA"/>
</dbReference>
<evidence type="ECO:0000313" key="4">
    <source>
        <dbReference type="EMBL" id="KAF2723709.1"/>
    </source>
</evidence>
<comment type="caution">
    <text evidence="4">The sequence shown here is derived from an EMBL/GenBank/DDBJ whole genome shotgun (WGS) entry which is preliminary data.</text>
</comment>
<sequence length="191" mass="20835">MDSLPPTVDLPTLPQETKTAILDTLFEPSAPLHTLALPPLSSDPPPDSYASLISSIQSLLLSLSASESSTDQSQLTQILTSHPRLGEKKVESALSRKEQAQLQQPGQQQGGGSSGGNGEAEELKRLNEEYEGKFPGLRYVVFVNGRGRPEILEDLRKRVGEEYPADLENEREGIIKAMCDIANDRVKKLSL</sequence>
<gene>
    <name evidence="4" type="ORF">K431DRAFT_301603</name>
</gene>
<dbReference type="PANTHER" id="PTHR37987:SF1">
    <property type="entry name" value="OXO-4-HYDROXY-4-CARBOXY-5-UREIDOIMIDAZOLINE DECARBOXYLASE DOMAIN-CONTAINING PROTEIN"/>
    <property type="match status" value="1"/>
</dbReference>
<proteinExistence type="predicted"/>
<feature type="compositionally biased region" description="Gly residues" evidence="2">
    <location>
        <begin position="108"/>
        <end position="118"/>
    </location>
</feature>
<dbReference type="AlphaFoldDB" id="A0A9P4QF56"/>
<dbReference type="PANTHER" id="PTHR37987">
    <property type="entry name" value="CHROMOSOME 9, WHOLE GENOME SHOTGUN SEQUENCE"/>
    <property type="match status" value="1"/>
</dbReference>
<evidence type="ECO:0000256" key="2">
    <source>
        <dbReference type="SAM" id="MobiDB-lite"/>
    </source>
</evidence>
<dbReference type="Gene3D" id="1.10.3330.10">
    <property type="entry name" value="Oxo-4-hydroxy-4-carboxy-5-ureidoimidazoline decarboxylase"/>
    <property type="match status" value="1"/>
</dbReference>
<name>A0A9P4QF56_9PEZI</name>
<accession>A0A9P4QF56</accession>
<dbReference type="Proteomes" id="UP000799441">
    <property type="component" value="Unassembled WGS sequence"/>
</dbReference>
<keyword evidence="1" id="KW-0659">Purine metabolism</keyword>
<evidence type="ECO:0000259" key="3">
    <source>
        <dbReference type="Pfam" id="PF09349"/>
    </source>
</evidence>
<feature type="compositionally biased region" description="Basic and acidic residues" evidence="2">
    <location>
        <begin position="84"/>
        <end position="99"/>
    </location>
</feature>
<evidence type="ECO:0000256" key="1">
    <source>
        <dbReference type="ARBA" id="ARBA00022631"/>
    </source>
</evidence>
<keyword evidence="5" id="KW-1185">Reference proteome</keyword>
<evidence type="ECO:0000313" key="5">
    <source>
        <dbReference type="Proteomes" id="UP000799441"/>
    </source>
</evidence>
<dbReference type="GO" id="GO:0006144">
    <property type="term" value="P:purine nucleobase metabolic process"/>
    <property type="evidence" value="ECO:0007669"/>
    <property type="project" value="UniProtKB-KW"/>
</dbReference>
<dbReference type="InterPro" id="IPR018020">
    <property type="entry name" value="OHCU_decarboxylase"/>
</dbReference>
<dbReference type="InterPro" id="IPR036778">
    <property type="entry name" value="OHCU_decarboxylase_sf"/>
</dbReference>